<dbReference type="AlphaFoldDB" id="A0A2N5WZY7"/>
<protein>
    <submittedName>
        <fullName evidence="1">Uncharacterized protein</fullName>
    </submittedName>
</protein>
<organism evidence="1 2">
    <name type="scientific">Pseudohalioglobus lutimaris</name>
    <dbReference type="NCBI Taxonomy" id="1737061"/>
    <lineage>
        <taxon>Bacteria</taxon>
        <taxon>Pseudomonadati</taxon>
        <taxon>Pseudomonadota</taxon>
        <taxon>Gammaproteobacteria</taxon>
        <taxon>Cellvibrionales</taxon>
        <taxon>Halieaceae</taxon>
        <taxon>Pseudohalioglobus</taxon>
    </lineage>
</organism>
<gene>
    <name evidence="1" type="ORF">C0039_15395</name>
</gene>
<keyword evidence="2" id="KW-1185">Reference proteome</keyword>
<evidence type="ECO:0000313" key="2">
    <source>
        <dbReference type="Proteomes" id="UP000235005"/>
    </source>
</evidence>
<dbReference type="RefSeq" id="WP_101518569.1">
    <property type="nucleotide sequence ID" value="NZ_PKUS01000023.1"/>
</dbReference>
<reference evidence="1 2" key="1">
    <citation type="submission" date="2018-01" db="EMBL/GenBank/DDBJ databases">
        <title>The draft genome sequence of Halioglobus lutimaris HF004.</title>
        <authorList>
            <person name="Du Z.-J."/>
            <person name="Shi M.-J."/>
        </authorList>
    </citation>
    <scope>NUCLEOTIDE SEQUENCE [LARGE SCALE GENOMIC DNA]</scope>
    <source>
        <strain evidence="1 2">HF004</strain>
    </source>
</reference>
<accession>A0A2N5WZY7</accession>
<proteinExistence type="predicted"/>
<evidence type="ECO:0000313" key="1">
    <source>
        <dbReference type="EMBL" id="PLW67801.1"/>
    </source>
</evidence>
<name>A0A2N5WZY7_9GAMM</name>
<dbReference type="EMBL" id="PKUS01000023">
    <property type="protein sequence ID" value="PLW67801.1"/>
    <property type="molecule type" value="Genomic_DNA"/>
</dbReference>
<comment type="caution">
    <text evidence="1">The sequence shown here is derived from an EMBL/GenBank/DDBJ whole genome shotgun (WGS) entry which is preliminary data.</text>
</comment>
<sequence>MNSITNVVKVKYGLNDEPEPLFQCPVVVDPKVLKVLQGTTKRVDSIVSEAASAVELVSRFEAARYVDFAPRLDLAVGELPIAMRVQLVRGRVGKVARIDFSDADRRLSQ</sequence>
<dbReference type="Proteomes" id="UP000235005">
    <property type="component" value="Unassembled WGS sequence"/>
</dbReference>